<keyword evidence="2" id="KW-1185">Reference proteome</keyword>
<dbReference type="AlphaFoldDB" id="A0ABD3XXV8"/>
<accession>A0ABD3XXV8</accession>
<name>A0ABD3XXV8_SINWO</name>
<evidence type="ECO:0000313" key="1">
    <source>
        <dbReference type="EMBL" id="KAL3891006.1"/>
    </source>
</evidence>
<organism evidence="1 2">
    <name type="scientific">Sinanodonta woodiana</name>
    <name type="common">Chinese pond mussel</name>
    <name type="synonym">Anodonta woodiana</name>
    <dbReference type="NCBI Taxonomy" id="1069815"/>
    <lineage>
        <taxon>Eukaryota</taxon>
        <taxon>Metazoa</taxon>
        <taxon>Spiralia</taxon>
        <taxon>Lophotrochozoa</taxon>
        <taxon>Mollusca</taxon>
        <taxon>Bivalvia</taxon>
        <taxon>Autobranchia</taxon>
        <taxon>Heteroconchia</taxon>
        <taxon>Palaeoheterodonta</taxon>
        <taxon>Unionida</taxon>
        <taxon>Unionoidea</taxon>
        <taxon>Unionidae</taxon>
        <taxon>Unioninae</taxon>
        <taxon>Sinanodonta</taxon>
    </lineage>
</organism>
<reference evidence="1 2" key="1">
    <citation type="submission" date="2024-11" db="EMBL/GenBank/DDBJ databases">
        <title>Chromosome-level genome assembly of the freshwater bivalve Anodonta woodiana.</title>
        <authorList>
            <person name="Chen X."/>
        </authorList>
    </citation>
    <scope>NUCLEOTIDE SEQUENCE [LARGE SCALE GENOMIC DNA]</scope>
    <source>
        <strain evidence="1">MN2024</strain>
        <tissue evidence="1">Gills</tissue>
    </source>
</reference>
<protein>
    <submittedName>
        <fullName evidence="1">Uncharacterized protein</fullName>
    </submittedName>
</protein>
<dbReference type="EMBL" id="JBJQND010000001">
    <property type="protein sequence ID" value="KAL3891006.1"/>
    <property type="molecule type" value="Genomic_DNA"/>
</dbReference>
<sequence>MAFGKWGKYVYPCVLKDNNLIFLDGSKKQSQSLFYNSTALSLFCHSVTEKKVICGDDHYHDSEYFVSDTARKREKIHRDRLAIK</sequence>
<evidence type="ECO:0000313" key="2">
    <source>
        <dbReference type="Proteomes" id="UP001634394"/>
    </source>
</evidence>
<proteinExistence type="predicted"/>
<dbReference type="Proteomes" id="UP001634394">
    <property type="component" value="Unassembled WGS sequence"/>
</dbReference>
<comment type="caution">
    <text evidence="1">The sequence shown here is derived from an EMBL/GenBank/DDBJ whole genome shotgun (WGS) entry which is preliminary data.</text>
</comment>
<gene>
    <name evidence="1" type="ORF">ACJMK2_003271</name>
</gene>